<evidence type="ECO:0000256" key="2">
    <source>
        <dbReference type="PROSITE-ProRule" id="PRU00192"/>
    </source>
</evidence>
<dbReference type="PROSITE" id="PS50002">
    <property type="entry name" value="SH3"/>
    <property type="match status" value="1"/>
</dbReference>
<feature type="compositionally biased region" description="Basic and acidic residues" evidence="4">
    <location>
        <begin position="852"/>
        <end position="863"/>
    </location>
</feature>
<feature type="compositionally biased region" description="Low complexity" evidence="4">
    <location>
        <begin position="1657"/>
        <end position="1668"/>
    </location>
</feature>
<evidence type="ECO:0000313" key="6">
    <source>
        <dbReference type="EMBL" id="KAK3242406.1"/>
    </source>
</evidence>
<feature type="domain" description="SH3" evidence="5">
    <location>
        <begin position="1824"/>
        <end position="1883"/>
    </location>
</feature>
<dbReference type="Pfam" id="PF03448">
    <property type="entry name" value="MgtE_N"/>
    <property type="match status" value="2"/>
</dbReference>
<proteinExistence type="predicted"/>
<dbReference type="SUPFAM" id="SSF158791">
    <property type="entry name" value="MgtE N-terminal domain-like"/>
    <property type="match status" value="2"/>
</dbReference>
<name>A0AAE0EVP1_9CHLO</name>
<dbReference type="EMBL" id="LGRX02033178">
    <property type="protein sequence ID" value="KAK3242406.1"/>
    <property type="molecule type" value="Genomic_DNA"/>
</dbReference>
<dbReference type="InterPro" id="IPR036028">
    <property type="entry name" value="SH3-like_dom_sf"/>
</dbReference>
<feature type="region of interest" description="Disordered" evidence="4">
    <location>
        <begin position="614"/>
        <end position="648"/>
    </location>
</feature>
<feature type="region of interest" description="Disordered" evidence="4">
    <location>
        <begin position="814"/>
        <end position="891"/>
    </location>
</feature>
<organism evidence="6 7">
    <name type="scientific">Cymbomonas tetramitiformis</name>
    <dbReference type="NCBI Taxonomy" id="36881"/>
    <lineage>
        <taxon>Eukaryota</taxon>
        <taxon>Viridiplantae</taxon>
        <taxon>Chlorophyta</taxon>
        <taxon>Pyramimonadophyceae</taxon>
        <taxon>Pyramimonadales</taxon>
        <taxon>Pyramimonadaceae</taxon>
        <taxon>Cymbomonas</taxon>
    </lineage>
</organism>
<feature type="region of interest" description="Disordered" evidence="4">
    <location>
        <begin position="1630"/>
        <end position="1690"/>
    </location>
</feature>
<keyword evidence="7" id="KW-1185">Reference proteome</keyword>
<dbReference type="Gene3D" id="2.30.30.40">
    <property type="entry name" value="SH3 Domains"/>
    <property type="match status" value="1"/>
</dbReference>
<dbReference type="SUPFAM" id="SSF50044">
    <property type="entry name" value="SH3-domain"/>
    <property type="match status" value="1"/>
</dbReference>
<feature type="coiled-coil region" evidence="3">
    <location>
        <begin position="155"/>
        <end position="186"/>
    </location>
</feature>
<dbReference type="SMART" id="SM00326">
    <property type="entry name" value="SH3"/>
    <property type="match status" value="1"/>
</dbReference>
<accession>A0AAE0EVP1</accession>
<gene>
    <name evidence="6" type="ORF">CYMTET_47900</name>
</gene>
<dbReference type="Proteomes" id="UP001190700">
    <property type="component" value="Unassembled WGS sequence"/>
</dbReference>
<feature type="coiled-coil region" evidence="3">
    <location>
        <begin position="310"/>
        <end position="417"/>
    </location>
</feature>
<dbReference type="InterPro" id="IPR001452">
    <property type="entry name" value="SH3_domain"/>
</dbReference>
<feature type="coiled-coil region" evidence="3">
    <location>
        <begin position="441"/>
        <end position="496"/>
    </location>
</feature>
<evidence type="ECO:0000313" key="7">
    <source>
        <dbReference type="Proteomes" id="UP001190700"/>
    </source>
</evidence>
<keyword evidence="1 2" id="KW-0728">SH3 domain</keyword>
<evidence type="ECO:0000256" key="3">
    <source>
        <dbReference type="SAM" id="Coils"/>
    </source>
</evidence>
<feature type="coiled-coil region" evidence="3">
    <location>
        <begin position="1540"/>
        <end position="1574"/>
    </location>
</feature>
<protein>
    <recommendedName>
        <fullName evidence="5">SH3 domain-containing protein</fullName>
    </recommendedName>
</protein>
<sequence length="1887" mass="208505">MLHSTPALPSTVAYGQRVRVKEWRREELRRDEWLWLYYVNGLRMSGCGCIDEWPADDWLRLYYVNGLHSQPGRSSSWGKVKMYDASEALNNDFNYWADSAEAERVHLEGFVQFLARLQPRSSRDEKPLNDLHRGLLVFLAEQLGSAAQDSADLYHAKEKRLKEKMAREMLELQQRLEAEIAALLRQNEIDDASRKRVQHALGRMNQGLRINLKTVADEKLMVALNAQQALQASHDNLAEEAKTLRAEREELEAEMAALREQLAASQAQVEAERKGKMQAEEKLLNKIESMLAMEAELDELRPKAALADRASTYFDQLKEAQSELDEIKRATRKRTAESLDAAKAQMNFLNREFEKSQEMVKEEAERQLKSLLDEQESFKGEVAKREAELQKMNGEAKAEAEKQLEAWRREKEATYEMTENVRLMQAAGDAASSSDGGATRMVQLHEQNAKFKGERKKALEKSAKMQGEMGALLAKAVELEDAVDRTSDLAEAQENQGREEMMEIMQMMVANSQNTENETQLEKETRKQLMTSAKDALIVQHRDAKFVVEKLEMENNPEDKIKLERARLHEQQLSELLENMNAMQEEIRVDETKLREEEEAASLLASELNAQVTKVQNQKKDAEKEEQQGDTSTDFEGPRGPSTNTEGAKSDFLLKMSQDAASEIQKVLVGRANGSQNTNQFKALGGGGGRGGGVQPEATGQPLATQEKKRYEAMLYEKDVEIKRAQAHIKKLEASMAIVKMTEQAHSEGATEMQKSLLQAQRNFRALADLAVSVVQLAERREKTDIEDASSALGMLKDEIMTKVTKSMEIFNPPAKKAQQMAINKDAKQPPPRWSKHTVSTGHEPAPPQEPRGPRGSREHDPVARGLRGSSQHDPGAYSNRPALKAAKGAGQTNGIVRTKQNTLDPAKMKRWRSLGKLIGDFSEDLLLARHRGVDRHIQLAGSVLRKSPSTSAVASLLVVMPTHAAAELMFQYTSNAKHTVYLLRTIHEIYPQFAAAILNDMPDDRRDVIFNMMSSNEVADLRAEMMMGVQASLLSGLSLDEQVDIVMNLDAVTGIQLLSSMQNYEQRKAILEALPLHYRKAFLDTVGSKVSHQTAAVFLDMASTQERMSALDEMDLDSRAQVLSQLSDFSAADCLKHMDFESQLALAGSVSKDVAESALQALQHDDPEMAQKLRDAMAGNRDQDGVGVEEGGAGDGEGVREASVATIRSNSEADNILASLMTRPSTVALINGVDRTDVALLSGQSLVERAKLSYKTVQSQMSRALATDEKINEAELMRMSMKAQEHINSVIENSQEIYHALMAVIFDLLRHVSSLCHNNNLLTANKGLVQQGTNISGTGGDVSEFLLNLLSKPNMDLVESQEHATRMQDQALQFIQEKYGLEGMVCELGYDPQFDDDGKDDPDTYDDNVFLVVSNTAGISDVKEGSYLAVDPSRVEYMAANCQKKASKGEFTSLPILLGKDCPLQTYGDVYGTFTVMGAAEKQEAAKKDLDFLHKKLGASARQQKHRTEEMRLESEVTAKNVQHYKDRVAHFLNHNNGSDFEADKVEEYTQKLEMAEAKYKQKLEQLEVSQKETWSALSNLDQIQDMALLECLKATAEAETLLLENSMRSMSALHDKISRAHVTFGKPELFAGEPKPQDGTPNTEASEPKADGGKPSSSGGYSEPASSPTPPAASPPLDLISSPRTGEPSIRTVNAIPVEVVDGLAVPIVTKDAFLNGNFGSSPAALHEEAALKAERTEPIFSSLSVSGSGIAGTGASAPSYQPWAPTVASQARGPTTSKSPGDLLGDLLDFPVMPAVHSQPVPQLQGAAPQSCRMPSKSVGGEKQLAEVQHNFKAEDRGEIDLTAGEFVVIRRITKEGWAEGERKGQVGWFPAGYLKFLPPSASS</sequence>
<feature type="coiled-coil region" evidence="3">
    <location>
        <begin position="227"/>
        <end position="275"/>
    </location>
</feature>
<dbReference type="Pfam" id="PF14604">
    <property type="entry name" value="SH3_9"/>
    <property type="match status" value="1"/>
</dbReference>
<keyword evidence="3" id="KW-0175">Coiled coil</keyword>
<comment type="caution">
    <text evidence="6">The sequence shown here is derived from an EMBL/GenBank/DDBJ whole genome shotgun (WGS) entry which is preliminary data.</text>
</comment>
<evidence type="ECO:0000259" key="5">
    <source>
        <dbReference type="PROSITE" id="PS50002"/>
    </source>
</evidence>
<dbReference type="InterPro" id="IPR006668">
    <property type="entry name" value="Mg_transptr_MgtE_intracell_dom"/>
</dbReference>
<reference evidence="6 7" key="1">
    <citation type="journal article" date="2015" name="Genome Biol. Evol.">
        <title>Comparative Genomics of a Bacterivorous Green Alga Reveals Evolutionary Causalities and Consequences of Phago-Mixotrophic Mode of Nutrition.</title>
        <authorList>
            <person name="Burns J.A."/>
            <person name="Paasch A."/>
            <person name="Narechania A."/>
            <person name="Kim E."/>
        </authorList>
    </citation>
    <scope>NUCLEOTIDE SEQUENCE [LARGE SCALE GENOMIC DNA]</scope>
    <source>
        <strain evidence="6 7">PLY_AMNH</strain>
    </source>
</reference>
<evidence type="ECO:0000256" key="1">
    <source>
        <dbReference type="ARBA" id="ARBA00022443"/>
    </source>
</evidence>
<feature type="compositionally biased region" description="Basic and acidic residues" evidence="4">
    <location>
        <begin position="618"/>
        <end position="627"/>
    </location>
</feature>
<evidence type="ECO:0000256" key="4">
    <source>
        <dbReference type="SAM" id="MobiDB-lite"/>
    </source>
</evidence>